<feature type="region of interest" description="Disordered" evidence="1">
    <location>
        <begin position="368"/>
        <end position="390"/>
    </location>
</feature>
<name>A0A9P9WI05_9PEZI</name>
<protein>
    <recommendedName>
        <fullName evidence="4">RRM domain-containing protein</fullName>
    </recommendedName>
</protein>
<dbReference type="EMBL" id="JAFIMR010000024">
    <property type="protein sequence ID" value="KAI1864247.1"/>
    <property type="molecule type" value="Genomic_DNA"/>
</dbReference>
<dbReference type="AlphaFoldDB" id="A0A9P9WI05"/>
<dbReference type="Proteomes" id="UP000829685">
    <property type="component" value="Unassembled WGS sequence"/>
</dbReference>
<sequence length="989" mass="112159">MSSGVNNSLSAGSGHDPTVTQVDYPRYSATLYSEDFSRLVGDGLNDCSIQERKHFLECERQRVNFFLGLVCKAHKDNCANIKNKYQSTQDKNPTPDVKDSVRGSERLGIITADLIASFRFTQKLERLMKVDGDIDTTQKTKKCATGTTELKALPADSKQFGTATSRQMPVPERLVNMEMFHIVTNMRQEQHNQACSSPVEDNGRACPPMSPFGPCAGNSSIVNGVSRVTQSCADGYTEAEPDKPMQSPKAVPTAGAIPTAEQAEPGCDPFRNVYLQAVAYFGNNSSSSHASICRNWELESEQEAAIFKATHVPADTSEQREGTLISLDDDDNYVDQRRPDELLPKSSEEARREYLEKLRRDEGMQTYDIGDTSLNRDKVDNTQPLDVGDASLNNEYGTRIIHESQPISELAARALPMTTPTPAGRYKMKRCPRFVPNEDFVDRLYDNEQDRQAAMKLHKDSQGHISSTFQYGVQYTPNIPAAMIMWEHQQRDYECSSVVISGLPRKIAYRYLMPLVRGGKILHIIIIDTTAFDTGDTAFVVFAEWRDAHAYVDFAKKNPACIRVQGKQARVSLAGTPTHPGLLKRDPIYGQSRLLQLGWFPRDRCHMIFEGVEECFLSVEDALEDAWIDGCEVVFMLFSRVEYAKRFHKFIHRRPQFEDKRGSLDYLDDPCEGSLDDLRAPASLARFASGQEYPSLLEEWMAIRKRGANRFAPRPMASDLQPVHPGYRITPLEIMSSLATGQTIISTEQTVLVHNQGVPAGTNNHPGRDSSDPDHQIDRAPPTGQTETMDILAADPEPEEFDVKPQTWSIDIFMSEDELRQGFSSCSLEHYKRKYGYTEFKESREGWERDWPYVGQIRDRKPNMTEDRWISKLVLPRDKGPIQALCDRDDHSHVLKSELDKVIWEKPVQAIPLSEAKERYWPIYQDMKRSEAYRKSKDFADDQYPPDGMKWEDLPELVDGESWPKPEDGPDWRKDFFDLLAKYHPSSSE</sequence>
<comment type="caution">
    <text evidence="2">The sequence shown here is derived from an EMBL/GenBank/DDBJ whole genome shotgun (WGS) entry which is preliminary data.</text>
</comment>
<evidence type="ECO:0000313" key="3">
    <source>
        <dbReference type="Proteomes" id="UP000829685"/>
    </source>
</evidence>
<feature type="region of interest" description="Disordered" evidence="1">
    <location>
        <begin position="757"/>
        <end position="785"/>
    </location>
</feature>
<evidence type="ECO:0008006" key="4">
    <source>
        <dbReference type="Google" id="ProtNLM"/>
    </source>
</evidence>
<reference evidence="2" key="1">
    <citation type="submission" date="2021-03" db="EMBL/GenBank/DDBJ databases">
        <title>Revisited historic fungal species revealed as producer of novel bioactive compounds through whole genome sequencing and comparative genomics.</title>
        <authorList>
            <person name="Vignolle G.A."/>
            <person name="Hochenegger N."/>
            <person name="Mach R.L."/>
            <person name="Mach-Aigner A.R."/>
            <person name="Javad Rahimi M."/>
            <person name="Salim K.A."/>
            <person name="Chan C.M."/>
            <person name="Lim L.B.L."/>
            <person name="Cai F."/>
            <person name="Druzhinina I.S."/>
            <person name="U'Ren J.M."/>
            <person name="Derntl C."/>
        </authorList>
    </citation>
    <scope>NUCLEOTIDE SEQUENCE</scope>
    <source>
        <strain evidence="2">TUCIM 5799</strain>
    </source>
</reference>
<evidence type="ECO:0000256" key="1">
    <source>
        <dbReference type="SAM" id="MobiDB-lite"/>
    </source>
</evidence>
<gene>
    <name evidence="2" type="ORF">JX265_008618</name>
</gene>
<accession>A0A9P9WI05</accession>
<proteinExistence type="predicted"/>
<organism evidence="2 3">
    <name type="scientific">Neoarthrinium moseri</name>
    <dbReference type="NCBI Taxonomy" id="1658444"/>
    <lineage>
        <taxon>Eukaryota</taxon>
        <taxon>Fungi</taxon>
        <taxon>Dikarya</taxon>
        <taxon>Ascomycota</taxon>
        <taxon>Pezizomycotina</taxon>
        <taxon>Sordariomycetes</taxon>
        <taxon>Xylariomycetidae</taxon>
        <taxon>Amphisphaeriales</taxon>
        <taxon>Apiosporaceae</taxon>
        <taxon>Neoarthrinium</taxon>
    </lineage>
</organism>
<evidence type="ECO:0000313" key="2">
    <source>
        <dbReference type="EMBL" id="KAI1864247.1"/>
    </source>
</evidence>
<feature type="compositionally biased region" description="Basic and acidic residues" evidence="1">
    <location>
        <begin position="766"/>
        <end position="778"/>
    </location>
</feature>
<keyword evidence="3" id="KW-1185">Reference proteome</keyword>